<proteinExistence type="predicted"/>
<name>A0A4C1VVW4_EUMVA</name>
<evidence type="ECO:0000313" key="3">
    <source>
        <dbReference type="Proteomes" id="UP000299102"/>
    </source>
</evidence>
<gene>
    <name evidence="2" type="ORF">EVAR_33791_1</name>
</gene>
<dbReference type="Proteomes" id="UP000299102">
    <property type="component" value="Unassembled WGS sequence"/>
</dbReference>
<dbReference type="OrthoDB" id="272985at2759"/>
<keyword evidence="3" id="KW-1185">Reference proteome</keyword>
<feature type="compositionally biased region" description="Basic and acidic residues" evidence="1">
    <location>
        <begin position="17"/>
        <end position="27"/>
    </location>
</feature>
<comment type="caution">
    <text evidence="2">The sequence shown here is derived from an EMBL/GenBank/DDBJ whole genome shotgun (WGS) entry which is preliminary data.</text>
</comment>
<sequence length="221" mass="24636">MPLKQQAIGRSTHQARKKEALRASESDEQRALKLENLRVHAAEISSSESSEQREVSALKFKNETPGMCCASGNVKLPELHPPPEALLTLLSGVTRESKHFLENIRKYNSCFQIISFGVTNIVHSCNIQSPKVPIVATHPNDPDRCAIRIQTFTISGAAFAKPINKAQRQSLQVCGLNLENPCFSHGQLYVACSHFGKSSDLFVYEPDRKKEILCIPQHFNK</sequence>
<evidence type="ECO:0000313" key="2">
    <source>
        <dbReference type="EMBL" id="GBP41987.1"/>
    </source>
</evidence>
<accession>A0A4C1VVW4</accession>
<evidence type="ECO:0000256" key="1">
    <source>
        <dbReference type="SAM" id="MobiDB-lite"/>
    </source>
</evidence>
<feature type="region of interest" description="Disordered" evidence="1">
    <location>
        <begin position="1"/>
        <end position="27"/>
    </location>
</feature>
<dbReference type="AlphaFoldDB" id="A0A4C1VVW4"/>
<protein>
    <submittedName>
        <fullName evidence="2">Uncharacterized protein</fullName>
    </submittedName>
</protein>
<organism evidence="2 3">
    <name type="scientific">Eumeta variegata</name>
    <name type="common">Bagworm moth</name>
    <name type="synonym">Eumeta japonica</name>
    <dbReference type="NCBI Taxonomy" id="151549"/>
    <lineage>
        <taxon>Eukaryota</taxon>
        <taxon>Metazoa</taxon>
        <taxon>Ecdysozoa</taxon>
        <taxon>Arthropoda</taxon>
        <taxon>Hexapoda</taxon>
        <taxon>Insecta</taxon>
        <taxon>Pterygota</taxon>
        <taxon>Neoptera</taxon>
        <taxon>Endopterygota</taxon>
        <taxon>Lepidoptera</taxon>
        <taxon>Glossata</taxon>
        <taxon>Ditrysia</taxon>
        <taxon>Tineoidea</taxon>
        <taxon>Psychidae</taxon>
        <taxon>Oiketicinae</taxon>
        <taxon>Eumeta</taxon>
    </lineage>
</organism>
<reference evidence="2 3" key="1">
    <citation type="journal article" date="2019" name="Commun. Biol.">
        <title>The bagworm genome reveals a unique fibroin gene that provides high tensile strength.</title>
        <authorList>
            <person name="Kono N."/>
            <person name="Nakamura H."/>
            <person name="Ohtoshi R."/>
            <person name="Tomita M."/>
            <person name="Numata K."/>
            <person name="Arakawa K."/>
        </authorList>
    </citation>
    <scope>NUCLEOTIDE SEQUENCE [LARGE SCALE GENOMIC DNA]</scope>
</reference>
<dbReference type="EMBL" id="BGZK01000409">
    <property type="protein sequence ID" value="GBP41987.1"/>
    <property type="molecule type" value="Genomic_DNA"/>
</dbReference>